<evidence type="ECO:0000313" key="2">
    <source>
        <dbReference type="EMBL" id="QHU08275.1"/>
    </source>
</evidence>
<keyword evidence="1" id="KW-0472">Membrane</keyword>
<protein>
    <submittedName>
        <fullName evidence="2">Uncharacterized protein</fullName>
    </submittedName>
</protein>
<dbReference type="EMBL" id="MN740695">
    <property type="protein sequence ID" value="QHU08275.1"/>
    <property type="molecule type" value="Genomic_DNA"/>
</dbReference>
<accession>A0A6C0JR78</accession>
<proteinExistence type="predicted"/>
<feature type="transmembrane region" description="Helical" evidence="1">
    <location>
        <begin position="7"/>
        <end position="34"/>
    </location>
</feature>
<evidence type="ECO:0000256" key="1">
    <source>
        <dbReference type="SAM" id="Phobius"/>
    </source>
</evidence>
<dbReference type="AlphaFoldDB" id="A0A6C0JR78"/>
<sequence length="61" mass="6943">MTPDHETMLVTCAVTVTIIFGVWSVCCLFLSFILTTSFFEPFTRKIGNQHYLMINTSSHIV</sequence>
<keyword evidence="1" id="KW-0812">Transmembrane</keyword>
<organism evidence="2">
    <name type="scientific">viral metagenome</name>
    <dbReference type="NCBI Taxonomy" id="1070528"/>
    <lineage>
        <taxon>unclassified sequences</taxon>
        <taxon>metagenomes</taxon>
        <taxon>organismal metagenomes</taxon>
    </lineage>
</organism>
<keyword evidence="1" id="KW-1133">Transmembrane helix</keyword>
<reference evidence="2" key="1">
    <citation type="journal article" date="2020" name="Nature">
        <title>Giant virus diversity and host interactions through global metagenomics.</title>
        <authorList>
            <person name="Schulz F."/>
            <person name="Roux S."/>
            <person name="Paez-Espino D."/>
            <person name="Jungbluth S."/>
            <person name="Walsh D.A."/>
            <person name="Denef V.J."/>
            <person name="McMahon K.D."/>
            <person name="Konstantinidis K.T."/>
            <person name="Eloe-Fadrosh E.A."/>
            <person name="Kyrpides N.C."/>
            <person name="Woyke T."/>
        </authorList>
    </citation>
    <scope>NUCLEOTIDE SEQUENCE</scope>
    <source>
        <strain evidence="2">GVMAG-S-1062768-28</strain>
    </source>
</reference>
<name>A0A6C0JR78_9ZZZZ</name>